<dbReference type="Proteomes" id="UP000188879">
    <property type="component" value="Unassembled WGS sequence"/>
</dbReference>
<dbReference type="GO" id="GO:0005524">
    <property type="term" value="F:ATP binding"/>
    <property type="evidence" value="ECO:0007669"/>
    <property type="project" value="UniProtKB-KW"/>
</dbReference>
<dbReference type="InterPro" id="IPR011527">
    <property type="entry name" value="ABC1_TM_dom"/>
</dbReference>
<feature type="transmembrane region" description="Helical" evidence="11">
    <location>
        <begin position="283"/>
        <end position="303"/>
    </location>
</feature>
<evidence type="ECO:0000256" key="11">
    <source>
        <dbReference type="SAM" id="Phobius"/>
    </source>
</evidence>
<evidence type="ECO:0000256" key="4">
    <source>
        <dbReference type="ARBA" id="ARBA00022692"/>
    </source>
</evidence>
<gene>
    <name evidence="15" type="ORF">BKE38_13295</name>
</gene>
<dbReference type="Pfam" id="PF00664">
    <property type="entry name" value="ABC_membrane"/>
    <property type="match status" value="1"/>
</dbReference>
<dbReference type="InterPro" id="IPR039421">
    <property type="entry name" value="Type_1_exporter"/>
</dbReference>
<dbReference type="PANTHER" id="PTHR24221">
    <property type="entry name" value="ATP-BINDING CASSETTE SUB-FAMILY B"/>
    <property type="match status" value="1"/>
</dbReference>
<dbReference type="GO" id="GO:0016887">
    <property type="term" value="F:ATP hydrolysis activity"/>
    <property type="evidence" value="ECO:0007669"/>
    <property type="project" value="InterPro"/>
</dbReference>
<evidence type="ECO:0000259" key="14">
    <source>
        <dbReference type="PROSITE" id="PS50990"/>
    </source>
</evidence>
<keyword evidence="4 11" id="KW-0812">Transmembrane</keyword>
<keyword evidence="8 11" id="KW-1133">Transmembrane helix</keyword>
<keyword evidence="5" id="KW-0547">Nucleotide-binding</keyword>
<dbReference type="InterPro" id="IPR003439">
    <property type="entry name" value="ABC_transporter-like_ATP-bd"/>
</dbReference>
<dbReference type="GO" id="GO:0008233">
    <property type="term" value="F:peptidase activity"/>
    <property type="evidence" value="ECO:0007669"/>
    <property type="project" value="InterPro"/>
</dbReference>
<keyword evidence="3" id="KW-1003">Cell membrane</keyword>
<dbReference type="GO" id="GO:0140359">
    <property type="term" value="F:ABC-type transporter activity"/>
    <property type="evidence" value="ECO:0007669"/>
    <property type="project" value="InterPro"/>
</dbReference>
<dbReference type="PROSITE" id="PS50893">
    <property type="entry name" value="ABC_TRANSPORTER_2"/>
    <property type="match status" value="1"/>
</dbReference>
<accession>A0A1V2H281</accession>
<dbReference type="PROSITE" id="PS00211">
    <property type="entry name" value="ABC_TRANSPORTER_1"/>
    <property type="match status" value="1"/>
</dbReference>
<dbReference type="SUPFAM" id="SSF52540">
    <property type="entry name" value="P-loop containing nucleoside triphosphate hydrolases"/>
    <property type="match status" value="1"/>
</dbReference>
<dbReference type="GO" id="GO:0006508">
    <property type="term" value="P:proteolysis"/>
    <property type="evidence" value="ECO:0007669"/>
    <property type="project" value="InterPro"/>
</dbReference>
<dbReference type="GO" id="GO:0034040">
    <property type="term" value="F:ATPase-coupled lipid transmembrane transporter activity"/>
    <property type="evidence" value="ECO:0007669"/>
    <property type="project" value="TreeGrafter"/>
</dbReference>
<dbReference type="GO" id="GO:0015031">
    <property type="term" value="P:protein transport"/>
    <property type="evidence" value="ECO:0007669"/>
    <property type="project" value="UniProtKB-KW"/>
</dbReference>
<evidence type="ECO:0000256" key="6">
    <source>
        <dbReference type="ARBA" id="ARBA00022840"/>
    </source>
</evidence>
<dbReference type="Gene3D" id="1.20.1560.10">
    <property type="entry name" value="ABC transporter type 1, transmembrane domain"/>
    <property type="match status" value="1"/>
</dbReference>
<evidence type="ECO:0000256" key="2">
    <source>
        <dbReference type="ARBA" id="ARBA00022448"/>
    </source>
</evidence>
<organism evidence="15 16">
    <name type="scientific">Teichococcus deserti</name>
    <dbReference type="NCBI Taxonomy" id="1817963"/>
    <lineage>
        <taxon>Bacteria</taxon>
        <taxon>Pseudomonadati</taxon>
        <taxon>Pseudomonadota</taxon>
        <taxon>Alphaproteobacteria</taxon>
        <taxon>Acetobacterales</taxon>
        <taxon>Roseomonadaceae</taxon>
        <taxon>Roseomonas</taxon>
    </lineage>
</organism>
<feature type="domain" description="Peptidase C39" evidence="14">
    <location>
        <begin position="19"/>
        <end position="138"/>
    </location>
</feature>
<feature type="domain" description="ABC transmembrane type-1" evidence="13">
    <location>
        <begin position="171"/>
        <end position="450"/>
    </location>
</feature>
<dbReference type="PANTHER" id="PTHR24221:SF654">
    <property type="entry name" value="ATP-BINDING CASSETTE SUB-FAMILY B MEMBER 6"/>
    <property type="match status" value="1"/>
</dbReference>
<keyword evidence="6" id="KW-0067">ATP-binding</keyword>
<dbReference type="OrthoDB" id="5288404at2"/>
<evidence type="ECO:0000259" key="13">
    <source>
        <dbReference type="PROSITE" id="PS50929"/>
    </source>
</evidence>
<dbReference type="Pfam" id="PF00005">
    <property type="entry name" value="ABC_tran"/>
    <property type="match status" value="1"/>
</dbReference>
<evidence type="ECO:0000256" key="7">
    <source>
        <dbReference type="ARBA" id="ARBA00022927"/>
    </source>
</evidence>
<feature type="transmembrane region" description="Helical" evidence="11">
    <location>
        <begin position="204"/>
        <end position="225"/>
    </location>
</feature>
<dbReference type="GO" id="GO:0043213">
    <property type="term" value="P:bacteriocin transport"/>
    <property type="evidence" value="ECO:0007669"/>
    <property type="project" value="UniProtKB-KW"/>
</dbReference>
<dbReference type="InterPro" id="IPR022514">
    <property type="entry name" value="NHPM_micro_ABC1"/>
</dbReference>
<keyword evidence="7" id="KW-0653">Protein transport</keyword>
<feature type="transmembrane region" description="Helical" evidence="11">
    <location>
        <begin position="167"/>
        <end position="192"/>
    </location>
</feature>
<feature type="transmembrane region" description="Helical" evidence="11">
    <location>
        <begin position="309"/>
        <end position="325"/>
    </location>
</feature>
<protein>
    <submittedName>
        <fullName evidence="15">NHLP family bacteriocin export ABC transporter peptidase/permease/ATPase subunit</fullName>
    </submittedName>
</protein>
<feature type="domain" description="ABC transporter" evidence="12">
    <location>
        <begin position="487"/>
        <end position="720"/>
    </location>
</feature>
<dbReference type="FunFam" id="3.40.50.300:FF:000299">
    <property type="entry name" value="ABC transporter ATP-binding protein/permease"/>
    <property type="match status" value="1"/>
</dbReference>
<reference evidence="15 16" key="1">
    <citation type="submission" date="2016-10" db="EMBL/GenBank/DDBJ databases">
        <title>Draft Genome sequence of Roseomonas sp. strain M3.</title>
        <authorList>
            <person name="Subhash Y."/>
            <person name="Lee S."/>
        </authorList>
    </citation>
    <scope>NUCLEOTIDE SEQUENCE [LARGE SCALE GENOMIC DNA]</scope>
    <source>
        <strain evidence="15 16">M3</strain>
    </source>
</reference>
<dbReference type="EMBL" id="MLCO01000114">
    <property type="protein sequence ID" value="ONG53153.1"/>
    <property type="molecule type" value="Genomic_DNA"/>
</dbReference>
<keyword evidence="10" id="KW-0080">Bacteriocin transport</keyword>
<dbReference type="SMART" id="SM00382">
    <property type="entry name" value="AAA"/>
    <property type="match status" value="1"/>
</dbReference>
<dbReference type="InterPro" id="IPR005074">
    <property type="entry name" value="Peptidase_C39"/>
</dbReference>
<evidence type="ECO:0000259" key="12">
    <source>
        <dbReference type="PROSITE" id="PS50893"/>
    </source>
</evidence>
<evidence type="ECO:0000256" key="5">
    <source>
        <dbReference type="ARBA" id="ARBA00022741"/>
    </source>
</evidence>
<evidence type="ECO:0000256" key="3">
    <source>
        <dbReference type="ARBA" id="ARBA00022475"/>
    </source>
</evidence>
<dbReference type="Gene3D" id="3.90.70.10">
    <property type="entry name" value="Cysteine proteinases"/>
    <property type="match status" value="1"/>
</dbReference>
<comment type="subcellular location">
    <subcellularLocation>
        <location evidence="1">Cell membrane</location>
        <topology evidence="1">Multi-pass membrane protein</topology>
    </subcellularLocation>
</comment>
<dbReference type="InterPro" id="IPR003593">
    <property type="entry name" value="AAA+_ATPase"/>
</dbReference>
<evidence type="ECO:0000313" key="16">
    <source>
        <dbReference type="Proteomes" id="UP000188879"/>
    </source>
</evidence>
<keyword evidence="2" id="KW-0813">Transport</keyword>
<dbReference type="Pfam" id="PF03412">
    <property type="entry name" value="Peptidase_C39"/>
    <property type="match status" value="1"/>
</dbReference>
<keyword evidence="16" id="KW-1185">Reference proteome</keyword>
<name>A0A1V2H281_9PROT</name>
<evidence type="ECO:0000256" key="10">
    <source>
        <dbReference type="ARBA" id="ARBA00043264"/>
    </source>
</evidence>
<dbReference type="SUPFAM" id="SSF90123">
    <property type="entry name" value="ABC transporter transmembrane region"/>
    <property type="match status" value="1"/>
</dbReference>
<dbReference type="RefSeq" id="WP_076957839.1">
    <property type="nucleotide sequence ID" value="NZ_MLCO01000114.1"/>
</dbReference>
<dbReference type="NCBIfam" id="TIGR03796">
    <property type="entry name" value="NHLM_micro_ABC1"/>
    <property type="match status" value="1"/>
</dbReference>
<dbReference type="GO" id="GO:0005886">
    <property type="term" value="C:plasma membrane"/>
    <property type="evidence" value="ECO:0007669"/>
    <property type="project" value="UniProtKB-SubCell"/>
</dbReference>
<dbReference type="InterPro" id="IPR027417">
    <property type="entry name" value="P-loop_NTPase"/>
</dbReference>
<feature type="transmembrane region" description="Helical" evidence="11">
    <location>
        <begin position="397"/>
        <end position="415"/>
    </location>
</feature>
<dbReference type="Gene3D" id="3.40.50.300">
    <property type="entry name" value="P-loop containing nucleotide triphosphate hydrolases"/>
    <property type="match status" value="1"/>
</dbReference>
<keyword evidence="9 11" id="KW-0472">Membrane</keyword>
<evidence type="ECO:0000256" key="1">
    <source>
        <dbReference type="ARBA" id="ARBA00004651"/>
    </source>
</evidence>
<dbReference type="InterPro" id="IPR017871">
    <property type="entry name" value="ABC_transporter-like_CS"/>
</dbReference>
<proteinExistence type="predicted"/>
<dbReference type="PROSITE" id="PS50990">
    <property type="entry name" value="PEPTIDASE_C39"/>
    <property type="match status" value="1"/>
</dbReference>
<evidence type="ECO:0000313" key="15">
    <source>
        <dbReference type="EMBL" id="ONG53153.1"/>
    </source>
</evidence>
<dbReference type="InterPro" id="IPR036640">
    <property type="entry name" value="ABC1_TM_sf"/>
</dbReference>
<evidence type="ECO:0000256" key="9">
    <source>
        <dbReference type="ARBA" id="ARBA00023136"/>
    </source>
</evidence>
<dbReference type="AlphaFoldDB" id="A0A1V2H281"/>
<sequence length="720" mass="77077">MATATPPDAGRRRSPTILQLEAVECGAACLAMVLATHGRWVPLAELRQACGVSRDGSRAGNVVRAARRYGLEARGFRYELDALRAVPKPAIVFVNLNHFMVLEGFSKGRVFLNDPAGGRRVVSDQEFDAIYSGVVLTFTPGPEFRREGAPPGIAKRLWSQLAGGRSAMAYVALAGLGLVLAAILLPAFTRIFIDQYLLEGQADWLEWLVAGFVGLALLQGGLAWLKGLVVRRLATRVTLSASARFVWRMLRLPIPFFTQRYAGSIGSRAELTTALGQHAARDLAVLLAEGLGVLVFLAAMLLYSPALTLVAALAAGGNLALFLLSRRQIEAREQKAALDQVKLGAKTMLGLQLIESLKATGTDGPFFTAWAGQHALVASQQQETGRLSAGFVTLPDFLAQLGAALVLLLGGWLVMQGQITLGTLVAFQLLQAGMAVPLRLLMLSAVQLQSARGVVDQLEDVLLQPEAPEFAGFEEVDGRKQRLSGALSLTGVSFGYSPLEPPLIEDFSLELVPGARVALVGPSGSGKSTVGRLVTGLFQPWQGEIRLDGTALGALPRRLLRDSLAVVDQDIVLFEGTLRDNIALWDDTMPEAAITAAARDAMIHDTIVARPGGYDGAVEEGGRNFSGGQRQRLEIARALVASPSLLVLDEATSALDPIAEKRIMDNLRRRGCACLIIAHRLSTIRDCDEIIVMNRGKVLERGTHETLLAAGGAYAQLIEA</sequence>
<dbReference type="PROSITE" id="PS50929">
    <property type="entry name" value="ABC_TM1F"/>
    <property type="match status" value="1"/>
</dbReference>
<comment type="caution">
    <text evidence="15">The sequence shown here is derived from an EMBL/GenBank/DDBJ whole genome shotgun (WGS) entry which is preliminary data.</text>
</comment>
<evidence type="ECO:0000256" key="8">
    <source>
        <dbReference type="ARBA" id="ARBA00022989"/>
    </source>
</evidence>